<accession>A0A9P3LF09</accession>
<gene>
    <name evidence="3" type="ORF">PsYK624_089880</name>
</gene>
<proteinExistence type="predicted"/>
<protein>
    <submittedName>
        <fullName evidence="3">F-box protein</fullName>
    </submittedName>
</protein>
<name>A0A9P3LF09_9APHY</name>
<sequence length="300" mass="34121">MPRTRRVSAENAAAQEYDASQTESSSRRAKGKRGGLENMPNMPLDILVEIMGYLMPMDLLNLARTSRDFRSFLMARSATPLWKAARQNVEGLPDCPVDLSEPAYANLAFDSHCHGCGQPGTKTILWALRVRFCPRCRHMNLKWCHNHRASLFTEFCFDMVLPYTSDGGKRSHWHLASAVHGMTEIFDTLTKDELKDIVQKNKAIMDHAVQCEMWQKRAAALRNRELDDIRSRRLAGIVAKLRGLGWGAELDQMAPEYKELRLCPDVKQAKELTERVWEKIEPAVVAYMQDLQLMAATADD</sequence>
<dbReference type="Proteomes" id="UP000703269">
    <property type="component" value="Unassembled WGS sequence"/>
</dbReference>
<dbReference type="SUPFAM" id="SSF81383">
    <property type="entry name" value="F-box domain"/>
    <property type="match status" value="1"/>
</dbReference>
<dbReference type="SMART" id="SM00256">
    <property type="entry name" value="FBOX"/>
    <property type="match status" value="1"/>
</dbReference>
<dbReference type="Pfam" id="PF00646">
    <property type="entry name" value="F-box"/>
    <property type="match status" value="1"/>
</dbReference>
<evidence type="ECO:0000313" key="3">
    <source>
        <dbReference type="EMBL" id="GJE92830.1"/>
    </source>
</evidence>
<feature type="region of interest" description="Disordered" evidence="1">
    <location>
        <begin position="1"/>
        <end position="36"/>
    </location>
</feature>
<keyword evidence="4" id="KW-1185">Reference proteome</keyword>
<evidence type="ECO:0000313" key="4">
    <source>
        <dbReference type="Proteomes" id="UP000703269"/>
    </source>
</evidence>
<organism evidence="3 4">
    <name type="scientific">Phanerochaete sordida</name>
    <dbReference type="NCBI Taxonomy" id="48140"/>
    <lineage>
        <taxon>Eukaryota</taxon>
        <taxon>Fungi</taxon>
        <taxon>Dikarya</taxon>
        <taxon>Basidiomycota</taxon>
        <taxon>Agaricomycotina</taxon>
        <taxon>Agaricomycetes</taxon>
        <taxon>Polyporales</taxon>
        <taxon>Phanerochaetaceae</taxon>
        <taxon>Phanerochaete</taxon>
    </lineage>
</organism>
<dbReference type="PROSITE" id="PS50181">
    <property type="entry name" value="FBOX"/>
    <property type="match status" value="1"/>
</dbReference>
<dbReference type="OrthoDB" id="2322499at2759"/>
<dbReference type="EMBL" id="BPQB01000028">
    <property type="protein sequence ID" value="GJE92830.1"/>
    <property type="molecule type" value="Genomic_DNA"/>
</dbReference>
<feature type="domain" description="F-box" evidence="2">
    <location>
        <begin position="36"/>
        <end position="85"/>
    </location>
</feature>
<comment type="caution">
    <text evidence="3">The sequence shown here is derived from an EMBL/GenBank/DDBJ whole genome shotgun (WGS) entry which is preliminary data.</text>
</comment>
<dbReference type="AlphaFoldDB" id="A0A9P3LF09"/>
<dbReference type="InterPro" id="IPR001810">
    <property type="entry name" value="F-box_dom"/>
</dbReference>
<evidence type="ECO:0000256" key="1">
    <source>
        <dbReference type="SAM" id="MobiDB-lite"/>
    </source>
</evidence>
<reference evidence="3 4" key="1">
    <citation type="submission" date="2021-08" db="EMBL/GenBank/DDBJ databases">
        <title>Draft Genome Sequence of Phanerochaete sordida strain YK-624.</title>
        <authorList>
            <person name="Mori T."/>
            <person name="Dohra H."/>
            <person name="Suzuki T."/>
            <person name="Kawagishi H."/>
            <person name="Hirai H."/>
        </authorList>
    </citation>
    <scope>NUCLEOTIDE SEQUENCE [LARGE SCALE GENOMIC DNA]</scope>
    <source>
        <strain evidence="3 4">YK-624</strain>
    </source>
</reference>
<dbReference type="InterPro" id="IPR036047">
    <property type="entry name" value="F-box-like_dom_sf"/>
</dbReference>
<evidence type="ECO:0000259" key="2">
    <source>
        <dbReference type="PROSITE" id="PS50181"/>
    </source>
</evidence>